<dbReference type="RefSeq" id="WP_141370464.1">
    <property type="nucleotide sequence ID" value="NZ_BJLQ01000017.1"/>
</dbReference>
<comment type="caution">
    <text evidence="2">The sequence shown here is derived from an EMBL/GenBank/DDBJ whole genome shotgun (WGS) entry which is preliminary data.</text>
</comment>
<keyword evidence="3" id="KW-1185">Reference proteome</keyword>
<keyword evidence="1" id="KW-0472">Membrane</keyword>
<reference evidence="2 3" key="1">
    <citation type="submission" date="2019-06" db="EMBL/GenBank/DDBJ databases">
        <title>Whole genome shotgun sequence of Cellulomonas gelida NBRC 3748.</title>
        <authorList>
            <person name="Hosoyama A."/>
            <person name="Uohara A."/>
            <person name="Ohji S."/>
            <person name="Ichikawa N."/>
        </authorList>
    </citation>
    <scope>NUCLEOTIDE SEQUENCE [LARGE SCALE GENOMIC DNA]</scope>
    <source>
        <strain evidence="2 3">NBRC 3748</strain>
    </source>
</reference>
<evidence type="ECO:0000313" key="3">
    <source>
        <dbReference type="Proteomes" id="UP000320461"/>
    </source>
</evidence>
<dbReference type="EMBL" id="BJLQ01000017">
    <property type="protein sequence ID" value="GEA84599.1"/>
    <property type="molecule type" value="Genomic_DNA"/>
</dbReference>
<feature type="transmembrane region" description="Helical" evidence="1">
    <location>
        <begin position="37"/>
        <end position="57"/>
    </location>
</feature>
<keyword evidence="1" id="KW-0812">Transmembrane</keyword>
<protein>
    <recommendedName>
        <fullName evidence="4">Phage holin family protein</fullName>
    </recommendedName>
</protein>
<gene>
    <name evidence="2" type="ORF">CGE01nite_18500</name>
</gene>
<sequence>MTEPQEPRITPAPSRESLAAELRQGTKDTAVGFLEDLLYGVVTLVVLVALVGGGAALGSASGVGWLVGALIGAVLFGVLAVVVLVKGGIKGMRQLRGRR</sequence>
<proteinExistence type="predicted"/>
<dbReference type="AlphaFoldDB" id="A0A4Y3KJL0"/>
<evidence type="ECO:0000256" key="1">
    <source>
        <dbReference type="SAM" id="Phobius"/>
    </source>
</evidence>
<dbReference type="Proteomes" id="UP000320461">
    <property type="component" value="Unassembled WGS sequence"/>
</dbReference>
<accession>A0A4Y3KJL0</accession>
<keyword evidence="1" id="KW-1133">Transmembrane helix</keyword>
<evidence type="ECO:0000313" key="2">
    <source>
        <dbReference type="EMBL" id="GEA84599.1"/>
    </source>
</evidence>
<name>A0A4Y3KJL0_9CELL</name>
<organism evidence="2 3">
    <name type="scientific">Cellulomonas gelida</name>
    <dbReference type="NCBI Taxonomy" id="1712"/>
    <lineage>
        <taxon>Bacteria</taxon>
        <taxon>Bacillati</taxon>
        <taxon>Actinomycetota</taxon>
        <taxon>Actinomycetes</taxon>
        <taxon>Micrococcales</taxon>
        <taxon>Cellulomonadaceae</taxon>
        <taxon>Cellulomonas</taxon>
    </lineage>
</organism>
<feature type="transmembrane region" description="Helical" evidence="1">
    <location>
        <begin position="63"/>
        <end position="89"/>
    </location>
</feature>
<evidence type="ECO:0008006" key="4">
    <source>
        <dbReference type="Google" id="ProtNLM"/>
    </source>
</evidence>